<dbReference type="EMBL" id="NNAY01003722">
    <property type="protein sequence ID" value="OXU18951.1"/>
    <property type="molecule type" value="Genomic_DNA"/>
</dbReference>
<comment type="caution">
    <text evidence="2">The sequence shown here is derived from an EMBL/GenBank/DDBJ whole genome shotgun (WGS) entry which is preliminary data.</text>
</comment>
<evidence type="ECO:0000313" key="3">
    <source>
        <dbReference type="Proteomes" id="UP000215335"/>
    </source>
</evidence>
<protein>
    <submittedName>
        <fullName evidence="2">Uncharacterized protein</fullName>
    </submittedName>
</protein>
<keyword evidence="3" id="KW-1185">Reference proteome</keyword>
<evidence type="ECO:0000313" key="2">
    <source>
        <dbReference type="EMBL" id="OXU18951.1"/>
    </source>
</evidence>
<accession>A0A232EKV4</accession>
<reference evidence="2 3" key="1">
    <citation type="journal article" date="2017" name="Curr. Biol.">
        <title>The Evolution of Venom by Co-option of Single-Copy Genes.</title>
        <authorList>
            <person name="Martinson E.O."/>
            <person name="Mrinalini"/>
            <person name="Kelkar Y.D."/>
            <person name="Chang C.H."/>
            <person name="Werren J.H."/>
        </authorList>
    </citation>
    <scope>NUCLEOTIDE SEQUENCE [LARGE SCALE GENOMIC DNA]</scope>
    <source>
        <strain evidence="2 3">Alberta</strain>
        <tissue evidence="2">Whole body</tissue>
    </source>
</reference>
<feature type="compositionally biased region" description="Basic residues" evidence="1">
    <location>
        <begin position="23"/>
        <end position="34"/>
    </location>
</feature>
<name>A0A232EKV4_9HYME</name>
<proteinExistence type="predicted"/>
<dbReference type="AlphaFoldDB" id="A0A232EKV4"/>
<gene>
    <name evidence="2" type="ORF">TSAR_013994</name>
</gene>
<sequence>AQHHKQSGRKPEKGFPCGPQRRGLQRRFSNRKRRPAESSTTSICARTKAIKIKGSWRYLEQETSRQAVQGKGSVNERVCMHVIYLNL</sequence>
<feature type="non-terminal residue" evidence="2">
    <location>
        <position position="1"/>
    </location>
</feature>
<feature type="region of interest" description="Disordered" evidence="1">
    <location>
        <begin position="1"/>
        <end position="42"/>
    </location>
</feature>
<evidence type="ECO:0000256" key="1">
    <source>
        <dbReference type="SAM" id="MobiDB-lite"/>
    </source>
</evidence>
<dbReference type="Proteomes" id="UP000215335">
    <property type="component" value="Unassembled WGS sequence"/>
</dbReference>
<organism evidence="2 3">
    <name type="scientific">Trichomalopsis sarcophagae</name>
    <dbReference type="NCBI Taxonomy" id="543379"/>
    <lineage>
        <taxon>Eukaryota</taxon>
        <taxon>Metazoa</taxon>
        <taxon>Ecdysozoa</taxon>
        <taxon>Arthropoda</taxon>
        <taxon>Hexapoda</taxon>
        <taxon>Insecta</taxon>
        <taxon>Pterygota</taxon>
        <taxon>Neoptera</taxon>
        <taxon>Endopterygota</taxon>
        <taxon>Hymenoptera</taxon>
        <taxon>Apocrita</taxon>
        <taxon>Proctotrupomorpha</taxon>
        <taxon>Chalcidoidea</taxon>
        <taxon>Pteromalidae</taxon>
        <taxon>Pteromalinae</taxon>
        <taxon>Trichomalopsis</taxon>
    </lineage>
</organism>